<accession>A0A0B7G4Z1</accession>
<reference evidence="5" key="2">
    <citation type="submission" date="2022-05" db="EMBL/GenBank/DDBJ databases">
        <authorList>
            <person name="Alioto T."/>
            <person name="Alioto T."/>
            <person name="Gomez Garrido J."/>
        </authorList>
    </citation>
    <scope>NUCLEOTIDE SEQUENCE</scope>
    <source>
        <strain evidence="5">0</strain>
    </source>
</reference>
<name>A0A0B7G4Z1_KLEVA</name>
<keyword evidence="3 4" id="KW-0663">Pyridoxal phosphate</keyword>
<dbReference type="Proteomes" id="UP000789617">
    <property type="component" value="Unassembled WGS sequence"/>
</dbReference>
<dbReference type="InterPro" id="IPR005814">
    <property type="entry name" value="Aminotrans_3"/>
</dbReference>
<comment type="cofactor">
    <cofactor evidence="1">
        <name>pyridoxal 5'-phosphate</name>
        <dbReference type="ChEBI" id="CHEBI:597326"/>
    </cofactor>
</comment>
<evidence type="ECO:0000313" key="7">
    <source>
        <dbReference type="Proteomes" id="UP000516181"/>
    </source>
</evidence>
<dbReference type="GO" id="GO:0008483">
    <property type="term" value="F:transaminase activity"/>
    <property type="evidence" value="ECO:0007669"/>
    <property type="project" value="UniProtKB-KW"/>
</dbReference>
<dbReference type="CDD" id="cd00610">
    <property type="entry name" value="OAT_like"/>
    <property type="match status" value="1"/>
</dbReference>
<dbReference type="InterPro" id="IPR015422">
    <property type="entry name" value="PyrdxlP-dep_Trfase_small"/>
</dbReference>
<dbReference type="InterPro" id="IPR049704">
    <property type="entry name" value="Aminotrans_3_PPA_site"/>
</dbReference>
<reference evidence="6 7" key="1">
    <citation type="submission" date="2020-08" db="EMBL/GenBank/DDBJ databases">
        <title>Complete genome sequence of Klebsiella pneumoniae KP2757.</title>
        <authorList>
            <person name="Zhang X."/>
        </authorList>
    </citation>
    <scope>NUCLEOTIDE SEQUENCE [LARGE SCALE GENOMIC DNA]</scope>
    <source>
        <strain evidence="6 7">KP2757</strain>
    </source>
</reference>
<dbReference type="EMBL" id="CP060807">
    <property type="protein sequence ID" value="QNP26907.1"/>
    <property type="molecule type" value="Genomic_DNA"/>
</dbReference>
<dbReference type="SUPFAM" id="SSF53383">
    <property type="entry name" value="PLP-dependent transferases"/>
    <property type="match status" value="1"/>
</dbReference>
<dbReference type="Gene3D" id="3.40.640.10">
    <property type="entry name" value="Type I PLP-dependent aspartate aminotransferase-like (Major domain)"/>
    <property type="match status" value="1"/>
</dbReference>
<keyword evidence="6" id="KW-0808">Transferase</keyword>
<organism evidence="6 7">
    <name type="scientific">Klebsiella variicola</name>
    <dbReference type="NCBI Taxonomy" id="244366"/>
    <lineage>
        <taxon>Bacteria</taxon>
        <taxon>Pseudomonadati</taxon>
        <taxon>Pseudomonadota</taxon>
        <taxon>Gammaproteobacteria</taxon>
        <taxon>Enterobacterales</taxon>
        <taxon>Enterobacteriaceae</taxon>
        <taxon>Klebsiella/Raoultella group</taxon>
        <taxon>Klebsiella</taxon>
        <taxon>Klebsiella pneumoniae complex</taxon>
    </lineage>
</organism>
<evidence type="ECO:0000313" key="6">
    <source>
        <dbReference type="EMBL" id="QNP26907.1"/>
    </source>
</evidence>
<keyword evidence="8" id="KW-1185">Reference proteome</keyword>
<dbReference type="Gene3D" id="3.90.1150.10">
    <property type="entry name" value="Aspartate Aminotransferase, domain 1"/>
    <property type="match status" value="1"/>
</dbReference>
<gene>
    <name evidence="5" type="ORF">AN2335V1_0533</name>
    <name evidence="6" type="ORF">IAP99_11465</name>
</gene>
<evidence type="ECO:0000256" key="4">
    <source>
        <dbReference type="RuleBase" id="RU003560"/>
    </source>
</evidence>
<dbReference type="Proteomes" id="UP000516181">
    <property type="component" value="Chromosome"/>
</dbReference>
<dbReference type="Pfam" id="PF00202">
    <property type="entry name" value="Aminotran_3"/>
    <property type="match status" value="1"/>
</dbReference>
<dbReference type="PROSITE" id="PS00600">
    <property type="entry name" value="AA_TRANSFER_CLASS_3"/>
    <property type="match status" value="1"/>
</dbReference>
<sequence length="445" mass="48195">MNNKTPILQLNRFDALTGVADENLSRQIARRHATQGTGSVLFYPQPIVMASASGAWMEDSAGNRYLDMYNNVPGVGHCHPHITQAMVRQAGLLNTNTRYLFPVLEQYADSLLATFPAGLSNVIFTCTGSESNDIALRMARFISGRQGIIVTESAYHGNTTAVMEVSPSGHKEALLPPWVHTIPAPDLRRLSAGQTLSDLFAADVERAMDELDERGYGCAALLVDTIFSSDGVFADPPGFLAQAVARVQARGGLFIADEVQPGFGRTGSHFWGFQRHSVQPDIVTLGKPMGNGFPMAAVITRPAILQAFSEKTEYFNTFGGNPVAAAVGLAVLEVIEQEALMNNAQRNGDYLRAGLRQLAQDFPAIADIRGAGLFNAIEFARPDSGEPDPQLTSRVIYHLKLEGVLIGAAGRFGNSLKIRPPLCFSRDDADFFLERLAKVMGRLNG</sequence>
<protein>
    <submittedName>
        <fullName evidence="5">2,2-dialkylglycine decarboxylase</fullName>
    </submittedName>
    <submittedName>
        <fullName evidence="6">Aspartate aminotransferase family protein</fullName>
    </submittedName>
</protein>
<dbReference type="PANTHER" id="PTHR45688">
    <property type="match status" value="1"/>
</dbReference>
<dbReference type="InterPro" id="IPR015424">
    <property type="entry name" value="PyrdxlP-dep_Trfase"/>
</dbReference>
<evidence type="ECO:0000256" key="3">
    <source>
        <dbReference type="ARBA" id="ARBA00022898"/>
    </source>
</evidence>
<dbReference type="GeneID" id="93272846"/>
<evidence type="ECO:0000256" key="2">
    <source>
        <dbReference type="ARBA" id="ARBA00008954"/>
    </source>
</evidence>
<dbReference type="RefSeq" id="WP_008804577.1">
    <property type="nucleotide sequence ID" value="NZ_BIHH01000002.1"/>
</dbReference>
<dbReference type="PANTHER" id="PTHR45688:SF13">
    <property type="entry name" value="ALANINE--GLYOXYLATE AMINOTRANSFERASE 2-LIKE"/>
    <property type="match status" value="1"/>
</dbReference>
<evidence type="ECO:0000313" key="8">
    <source>
        <dbReference type="Proteomes" id="UP000789617"/>
    </source>
</evidence>
<proteinExistence type="inferred from homology"/>
<dbReference type="InterPro" id="IPR015421">
    <property type="entry name" value="PyrdxlP-dep_Trfase_major"/>
</dbReference>
<evidence type="ECO:0000256" key="1">
    <source>
        <dbReference type="ARBA" id="ARBA00001933"/>
    </source>
</evidence>
<dbReference type="EMBL" id="CAJOXS020000001">
    <property type="protein sequence ID" value="CAH5963876.1"/>
    <property type="molecule type" value="Genomic_DNA"/>
</dbReference>
<comment type="similarity">
    <text evidence="2 4">Belongs to the class-III pyridoxal-phosphate-dependent aminotransferase family.</text>
</comment>
<dbReference type="GO" id="GO:0030170">
    <property type="term" value="F:pyridoxal phosphate binding"/>
    <property type="evidence" value="ECO:0007669"/>
    <property type="project" value="InterPro"/>
</dbReference>
<evidence type="ECO:0000313" key="5">
    <source>
        <dbReference type="EMBL" id="CAH5963876.1"/>
    </source>
</evidence>
<keyword evidence="6" id="KW-0032">Aminotransferase</keyword>
<dbReference type="PIRSF" id="PIRSF000521">
    <property type="entry name" value="Transaminase_4ab_Lys_Orn"/>
    <property type="match status" value="1"/>
</dbReference>
<dbReference type="AlphaFoldDB" id="A0A0B7G4Z1"/>